<dbReference type="HOGENOM" id="CLU_3200028_0_0_9"/>
<name>E2ZMQ7_9FIRM</name>
<dbReference type="STRING" id="748224.HMPREF9436_02982"/>
<dbReference type="Proteomes" id="UP000006028">
    <property type="component" value="Unassembled WGS sequence"/>
</dbReference>
<dbReference type="EMBL" id="AECU01000215">
    <property type="protein sequence ID" value="EFQ05553.1"/>
    <property type="molecule type" value="Genomic_DNA"/>
</dbReference>
<proteinExistence type="predicted"/>
<organism evidence="1 2">
    <name type="scientific">Faecalibacterium cf. prausnitzii KLE1255</name>
    <dbReference type="NCBI Taxonomy" id="748224"/>
    <lineage>
        <taxon>Bacteria</taxon>
        <taxon>Bacillati</taxon>
        <taxon>Bacillota</taxon>
        <taxon>Clostridia</taxon>
        <taxon>Eubacteriales</taxon>
        <taxon>Oscillospiraceae</taxon>
        <taxon>Faecalibacterium</taxon>
    </lineage>
</organism>
<dbReference type="BioCyc" id="FCF748224-HMP:GTSS-1001-MONOMER"/>
<accession>E2ZMQ7</accession>
<sequence>MTKHRSAAIKRREHLPFDLCAGLWKNRYKFPKLISSIPQCDIFFK</sequence>
<reference evidence="1 2" key="1">
    <citation type="submission" date="2010-08" db="EMBL/GenBank/DDBJ databases">
        <authorList>
            <person name="Weinstock G."/>
            <person name="Sodergren E."/>
            <person name="Clifton S."/>
            <person name="Fulton L."/>
            <person name="Fulton B."/>
            <person name="Courtney L."/>
            <person name="Fronick C."/>
            <person name="Harrison M."/>
            <person name="Strong C."/>
            <person name="Farmer C."/>
            <person name="Delahaunty K."/>
            <person name="Markovic C."/>
            <person name="Hall O."/>
            <person name="Minx P."/>
            <person name="Tomlinson C."/>
            <person name="Mitreva M."/>
            <person name="Hou S."/>
            <person name="Chen J."/>
            <person name="Wollam A."/>
            <person name="Pepin K.H."/>
            <person name="Johnson M."/>
            <person name="Bhonagiri V."/>
            <person name="Zhang X."/>
            <person name="Suruliraj S."/>
            <person name="Warren W."/>
            <person name="Chinwalla A."/>
            <person name="Mardis E.R."/>
            <person name="Wilson R.K."/>
        </authorList>
    </citation>
    <scope>NUCLEOTIDE SEQUENCE [LARGE SCALE GENOMIC DNA]</scope>
    <source>
        <strain evidence="1 2">KLE1255</strain>
    </source>
</reference>
<gene>
    <name evidence="1" type="ORF">HMPREF9436_02982</name>
</gene>
<dbReference type="AlphaFoldDB" id="E2ZMQ7"/>
<evidence type="ECO:0000313" key="2">
    <source>
        <dbReference type="Proteomes" id="UP000006028"/>
    </source>
</evidence>
<comment type="caution">
    <text evidence="1">The sequence shown here is derived from an EMBL/GenBank/DDBJ whole genome shotgun (WGS) entry which is preliminary data.</text>
</comment>
<protein>
    <submittedName>
        <fullName evidence="1">Uncharacterized protein</fullName>
    </submittedName>
</protein>
<evidence type="ECO:0000313" key="1">
    <source>
        <dbReference type="EMBL" id="EFQ05553.1"/>
    </source>
</evidence>